<evidence type="ECO:0000313" key="9">
    <source>
        <dbReference type="Proteomes" id="UP000729701"/>
    </source>
</evidence>
<dbReference type="Proteomes" id="UP000729701">
    <property type="component" value="Unassembled WGS sequence"/>
</dbReference>
<dbReference type="NCBIfam" id="NF009883">
    <property type="entry name" value="PRK13341.1-4"/>
    <property type="match status" value="1"/>
</dbReference>
<evidence type="ECO:0000256" key="3">
    <source>
        <dbReference type="ARBA" id="ARBA00020776"/>
    </source>
</evidence>
<sequence>MDLFEQYKEQLIEKEAPLAARMRPRYLSEFIGQDHIIGQGRLLRRAISLDQISSLIFYGPPGTGKTTLARVIANTTRAHFIAINAVLSGVKEIRAAIDTAQEKRKYHNQRTILFVDEVHRFNKSQQDALLPWVENGTVILIGATTENPYFEVNKALVSRSRIFQLKQLNDKDLYRVVEQALADSERGYGKLRVEISPDALAHLVNVANGDARSLLNALELAVETTEPDATGVILVTLAVAEESIQQRAVLYDKEGDAHFDTISAFIKSLRGSDPDAALYWLAKMVYAGEDPRFIFRRMLILASEDVGLADPNAVVVINACAETFDRVGMPEGRYHLAQAALYLANAPKSNSVMGFFDALAAVEREREAEVPTHIRDKSRDQKGFGHGAGYLYPHAYRDHWVEQQYLPASLQGQVFYQPSNQGFEGKIATQVARQREAQLAALVEGVGVAPLEILTYGTTDKASERWLQRTLSQVGAKLGAVRDSIFSLAQPQRHHLILDLNAGTGLLTWEAIRSVPEGGVYACVRTPGDENALVEQAAALPELMRPIILTGLTELADIQFDRIIGRNVLMDEPDKIAAVEIIAKLLRPEGMLILAETIPRHTQRLYRLLDEKKIDEDLYQRLVIAEEDIYTQQSDPMLNWDVDDLRNALAIAGLAVEVQTERSVAPTHITPAFVNRLFVNNAVRPSYADRLGKNLKEEEVRAVQELFNRYLLNQTVAWESTIAFVLGSDISQNAH</sequence>
<evidence type="ECO:0000256" key="5">
    <source>
        <dbReference type="ARBA" id="ARBA00022741"/>
    </source>
</evidence>
<reference evidence="8" key="1">
    <citation type="submission" date="2021-05" db="EMBL/GenBank/DDBJ databases">
        <authorList>
            <person name="Pietrasiak N."/>
            <person name="Ward R."/>
            <person name="Stajich J.E."/>
            <person name="Kurbessoian T."/>
        </authorList>
    </citation>
    <scope>NUCLEOTIDE SEQUENCE</scope>
    <source>
        <strain evidence="8">GSE-NOS-MK-12-04C</strain>
    </source>
</reference>
<dbReference type="InterPro" id="IPR032423">
    <property type="entry name" value="AAA_assoc_2"/>
</dbReference>
<dbReference type="GO" id="GO:0008047">
    <property type="term" value="F:enzyme activator activity"/>
    <property type="evidence" value="ECO:0007669"/>
    <property type="project" value="TreeGrafter"/>
</dbReference>
<feature type="domain" description="AAA+ ATPase" evidence="7">
    <location>
        <begin position="51"/>
        <end position="172"/>
    </location>
</feature>
<reference evidence="8" key="2">
    <citation type="journal article" date="2022" name="Microbiol. Resour. Announc.">
        <title>Metagenome Sequencing to Explore Phylogenomics of Terrestrial Cyanobacteria.</title>
        <authorList>
            <person name="Ward R.D."/>
            <person name="Stajich J.E."/>
            <person name="Johansen J.R."/>
            <person name="Huntemann M."/>
            <person name="Clum A."/>
            <person name="Foster B."/>
            <person name="Foster B."/>
            <person name="Roux S."/>
            <person name="Palaniappan K."/>
            <person name="Varghese N."/>
            <person name="Mukherjee S."/>
            <person name="Reddy T.B.K."/>
            <person name="Daum C."/>
            <person name="Copeland A."/>
            <person name="Chen I.A."/>
            <person name="Ivanova N.N."/>
            <person name="Kyrpides N.C."/>
            <person name="Shapiro N."/>
            <person name="Eloe-Fadrosh E.A."/>
            <person name="Pietrasiak N."/>
        </authorList>
    </citation>
    <scope>NUCLEOTIDE SEQUENCE</scope>
    <source>
        <strain evidence="8">GSE-NOS-MK-12-04C</strain>
    </source>
</reference>
<dbReference type="GO" id="GO:0005524">
    <property type="term" value="F:ATP binding"/>
    <property type="evidence" value="ECO:0007669"/>
    <property type="project" value="UniProtKB-KW"/>
</dbReference>
<evidence type="ECO:0000256" key="2">
    <source>
        <dbReference type="ARBA" id="ARBA00008959"/>
    </source>
</evidence>
<proteinExistence type="inferred from homology"/>
<dbReference type="SUPFAM" id="SSF48019">
    <property type="entry name" value="post-AAA+ oligomerization domain-like"/>
    <property type="match status" value="1"/>
</dbReference>
<dbReference type="GO" id="GO:0006261">
    <property type="term" value="P:DNA-templated DNA replication"/>
    <property type="evidence" value="ECO:0007669"/>
    <property type="project" value="TreeGrafter"/>
</dbReference>
<dbReference type="InterPro" id="IPR008921">
    <property type="entry name" value="DNA_pol3_clamp-load_cplx_C"/>
</dbReference>
<dbReference type="InterPro" id="IPR003959">
    <property type="entry name" value="ATPase_AAA_core"/>
</dbReference>
<comment type="similarity">
    <text evidence="2">Belongs to the AAA ATPase family. RarA/MGS1/WRNIP1 subfamily.</text>
</comment>
<dbReference type="Pfam" id="PF12002">
    <property type="entry name" value="MgsA_C"/>
    <property type="match status" value="1"/>
</dbReference>
<dbReference type="Gene3D" id="1.10.3710.10">
    <property type="entry name" value="DNA polymerase III clamp loader subunits, C-terminal domain"/>
    <property type="match status" value="1"/>
</dbReference>
<comment type="caution">
    <text evidence="8">The sequence shown here is derived from an EMBL/GenBank/DDBJ whole genome shotgun (WGS) entry which is preliminary data.</text>
</comment>
<dbReference type="NCBIfam" id="NF009881">
    <property type="entry name" value="PRK13341.1-2"/>
    <property type="match status" value="1"/>
</dbReference>
<accession>A0A951QID9</accession>
<dbReference type="PANTHER" id="PTHR13779">
    <property type="entry name" value="WERNER HELICASE-INTERACTING PROTEIN 1 FAMILY MEMBER"/>
    <property type="match status" value="1"/>
</dbReference>
<dbReference type="Gene3D" id="1.20.272.10">
    <property type="match status" value="1"/>
</dbReference>
<keyword evidence="4" id="KW-0235">DNA replication</keyword>
<dbReference type="PANTHER" id="PTHR13779:SF7">
    <property type="entry name" value="ATPASE WRNIP1"/>
    <property type="match status" value="1"/>
</dbReference>
<dbReference type="InterPro" id="IPR051314">
    <property type="entry name" value="AAA_ATPase_RarA/MGS1/WRNIP1"/>
</dbReference>
<keyword evidence="5" id="KW-0547">Nucleotide-binding</keyword>
<dbReference type="Pfam" id="PF16193">
    <property type="entry name" value="AAA_assoc_2"/>
    <property type="match status" value="1"/>
</dbReference>
<dbReference type="FunFam" id="1.10.8.60:FF:000029">
    <property type="entry name" value="Replication-associated recombination protein A"/>
    <property type="match status" value="1"/>
</dbReference>
<dbReference type="Gene3D" id="1.10.8.60">
    <property type="match status" value="1"/>
</dbReference>
<dbReference type="Pfam" id="PF00004">
    <property type="entry name" value="AAA"/>
    <property type="match status" value="1"/>
</dbReference>
<dbReference type="GO" id="GO:0003677">
    <property type="term" value="F:DNA binding"/>
    <property type="evidence" value="ECO:0007669"/>
    <property type="project" value="InterPro"/>
</dbReference>
<dbReference type="EMBL" id="JAHHGZ010000001">
    <property type="protein sequence ID" value="MBW4665911.1"/>
    <property type="molecule type" value="Genomic_DNA"/>
</dbReference>
<evidence type="ECO:0000256" key="1">
    <source>
        <dbReference type="ARBA" id="ARBA00002393"/>
    </source>
</evidence>
<evidence type="ECO:0000256" key="6">
    <source>
        <dbReference type="ARBA" id="ARBA00022840"/>
    </source>
</evidence>
<evidence type="ECO:0000256" key="4">
    <source>
        <dbReference type="ARBA" id="ARBA00022705"/>
    </source>
</evidence>
<dbReference type="FunFam" id="1.20.272.10:FF:000001">
    <property type="entry name" value="Putative AAA family ATPase"/>
    <property type="match status" value="1"/>
</dbReference>
<dbReference type="GO" id="GO:0000731">
    <property type="term" value="P:DNA synthesis involved in DNA repair"/>
    <property type="evidence" value="ECO:0007669"/>
    <property type="project" value="TreeGrafter"/>
</dbReference>
<dbReference type="Gene3D" id="3.40.50.150">
    <property type="entry name" value="Vaccinia Virus protein VP39"/>
    <property type="match status" value="1"/>
</dbReference>
<protein>
    <recommendedName>
        <fullName evidence="3">Replication-associated recombination protein A</fullName>
    </recommendedName>
</protein>
<dbReference type="InterPro" id="IPR003593">
    <property type="entry name" value="AAA+_ATPase"/>
</dbReference>
<gene>
    <name evidence="8" type="ORF">KME60_00345</name>
</gene>
<dbReference type="SMART" id="SM00382">
    <property type="entry name" value="AAA"/>
    <property type="match status" value="1"/>
</dbReference>
<evidence type="ECO:0000259" key="7">
    <source>
        <dbReference type="SMART" id="SM00382"/>
    </source>
</evidence>
<dbReference type="GO" id="GO:0017116">
    <property type="term" value="F:single-stranded DNA helicase activity"/>
    <property type="evidence" value="ECO:0007669"/>
    <property type="project" value="TreeGrafter"/>
</dbReference>
<evidence type="ECO:0000313" key="8">
    <source>
        <dbReference type="EMBL" id="MBW4665911.1"/>
    </source>
</evidence>
<dbReference type="SUPFAM" id="SSF53335">
    <property type="entry name" value="S-adenosyl-L-methionine-dependent methyltransferases"/>
    <property type="match status" value="1"/>
</dbReference>
<dbReference type="InterPro" id="IPR029063">
    <property type="entry name" value="SAM-dependent_MTases_sf"/>
</dbReference>
<dbReference type="Gene3D" id="3.40.50.300">
    <property type="entry name" value="P-loop containing nucleotide triphosphate hydrolases"/>
    <property type="match status" value="1"/>
</dbReference>
<dbReference type="SUPFAM" id="SSF52540">
    <property type="entry name" value="P-loop containing nucleoside triphosphate hydrolases"/>
    <property type="match status" value="1"/>
</dbReference>
<dbReference type="FunFam" id="3.40.50.300:FF:000137">
    <property type="entry name" value="Replication-associated recombination protein A"/>
    <property type="match status" value="1"/>
</dbReference>
<dbReference type="InterPro" id="IPR021886">
    <property type="entry name" value="MgsA_C"/>
</dbReference>
<dbReference type="CDD" id="cd00009">
    <property type="entry name" value="AAA"/>
    <property type="match status" value="1"/>
</dbReference>
<keyword evidence="6" id="KW-0067">ATP-binding</keyword>
<name>A0A951QID9_9CYAN</name>
<organism evidence="8 9">
    <name type="scientific">Cyanomargarita calcarea GSE-NOS-MK-12-04C</name>
    <dbReference type="NCBI Taxonomy" id="2839659"/>
    <lineage>
        <taxon>Bacteria</taxon>
        <taxon>Bacillati</taxon>
        <taxon>Cyanobacteriota</taxon>
        <taxon>Cyanophyceae</taxon>
        <taxon>Nostocales</taxon>
        <taxon>Cyanomargaritaceae</taxon>
        <taxon>Cyanomargarita</taxon>
    </lineage>
</organism>
<dbReference type="AlphaFoldDB" id="A0A951QID9"/>
<dbReference type="InterPro" id="IPR027417">
    <property type="entry name" value="P-loop_NTPase"/>
</dbReference>
<dbReference type="GO" id="GO:0016887">
    <property type="term" value="F:ATP hydrolysis activity"/>
    <property type="evidence" value="ECO:0007669"/>
    <property type="project" value="InterPro"/>
</dbReference>
<dbReference type="CDD" id="cd02440">
    <property type="entry name" value="AdoMet_MTases"/>
    <property type="match status" value="1"/>
</dbReference>
<comment type="function">
    <text evidence="1">DNA-dependent ATPase that plays important roles in cellular responses to stalled DNA replication processes.</text>
</comment>
<dbReference type="CDD" id="cd18139">
    <property type="entry name" value="HLD_clamp_RarA"/>
    <property type="match status" value="1"/>
</dbReference>